<dbReference type="PANTHER" id="PTHR35910:SF6">
    <property type="entry name" value="2EXR DOMAIN-CONTAINING PROTEIN"/>
    <property type="match status" value="1"/>
</dbReference>
<gene>
    <name evidence="2" type="ORF">SCLTRI_LOCUS4973</name>
</gene>
<dbReference type="AlphaFoldDB" id="A0A8H2ZQS9"/>
<evidence type="ECO:0000313" key="3">
    <source>
        <dbReference type="Proteomes" id="UP000624404"/>
    </source>
</evidence>
<evidence type="ECO:0000259" key="1">
    <source>
        <dbReference type="Pfam" id="PF20150"/>
    </source>
</evidence>
<evidence type="ECO:0000313" key="2">
    <source>
        <dbReference type="EMBL" id="CAD6445181.1"/>
    </source>
</evidence>
<proteinExistence type="predicted"/>
<accession>A0A8H2ZQS9</accession>
<protein>
    <submittedName>
        <fullName evidence="2">48e312e0-88c6-4a20-9946-fc96adaa9a0a-CDS</fullName>
    </submittedName>
</protein>
<dbReference type="EMBL" id="CAJHIA010000014">
    <property type="protein sequence ID" value="CAD6445181.1"/>
    <property type="molecule type" value="Genomic_DNA"/>
</dbReference>
<feature type="domain" description="2EXR" evidence="1">
    <location>
        <begin position="35"/>
        <end position="117"/>
    </location>
</feature>
<reference evidence="2" key="1">
    <citation type="submission" date="2020-10" db="EMBL/GenBank/DDBJ databases">
        <authorList>
            <person name="Kusch S."/>
        </authorList>
    </citation>
    <scope>NUCLEOTIDE SEQUENCE</scope>
    <source>
        <strain evidence="2">SwB9</strain>
    </source>
</reference>
<sequence length="249" mass="28592">MAAEGIWQNITALFSGLMIHGDSKISSGLSSSLTFEGFSRLPEKVRIKIWIYSLPGPRLVRMVGYLGSERILSSALSHPFHLLHVNRESRKVALTKYCVLRDLSVVPVYIDPKIDLLCFLDFDQFRNFIRERVHKVHKGPPVIDKFVVFGIAETKELDARDRIEDVMDASYSARFIYPDLKKVIFVLEKDQVEKQLAQTLENKEKKRKIYEVLKGKFGDRIPLDLQVDFLTMESLVLQYNVETDSELGA</sequence>
<organism evidence="2 3">
    <name type="scientific">Sclerotinia trifoliorum</name>
    <dbReference type="NCBI Taxonomy" id="28548"/>
    <lineage>
        <taxon>Eukaryota</taxon>
        <taxon>Fungi</taxon>
        <taxon>Dikarya</taxon>
        <taxon>Ascomycota</taxon>
        <taxon>Pezizomycotina</taxon>
        <taxon>Leotiomycetes</taxon>
        <taxon>Helotiales</taxon>
        <taxon>Sclerotiniaceae</taxon>
        <taxon>Sclerotinia</taxon>
    </lineage>
</organism>
<name>A0A8H2ZQS9_9HELO</name>
<dbReference type="Pfam" id="PF20150">
    <property type="entry name" value="2EXR"/>
    <property type="match status" value="1"/>
</dbReference>
<comment type="caution">
    <text evidence="2">The sequence shown here is derived from an EMBL/GenBank/DDBJ whole genome shotgun (WGS) entry which is preliminary data.</text>
</comment>
<keyword evidence="3" id="KW-1185">Reference proteome</keyword>
<dbReference type="PANTHER" id="PTHR35910">
    <property type="entry name" value="2EXR DOMAIN-CONTAINING PROTEIN"/>
    <property type="match status" value="1"/>
</dbReference>
<dbReference type="InterPro" id="IPR045518">
    <property type="entry name" value="2EXR"/>
</dbReference>
<dbReference type="Proteomes" id="UP000624404">
    <property type="component" value="Unassembled WGS sequence"/>
</dbReference>
<dbReference type="OrthoDB" id="4737394at2759"/>